<comment type="similarity">
    <text evidence="2">Belongs to the mitochondrion-specific ribosomal protein mL50 family.</text>
</comment>
<evidence type="ECO:0000256" key="2">
    <source>
        <dbReference type="ARBA" id="ARBA00008860"/>
    </source>
</evidence>
<accession>A0A6A7C9T8</accession>
<evidence type="ECO:0000256" key="5">
    <source>
        <dbReference type="ARBA" id="ARBA00023274"/>
    </source>
</evidence>
<keyword evidence="8" id="KW-1185">Reference proteome</keyword>
<dbReference type="AlphaFoldDB" id="A0A6A7C9T8"/>
<dbReference type="GO" id="GO:0005840">
    <property type="term" value="C:ribosome"/>
    <property type="evidence" value="ECO:0007669"/>
    <property type="project" value="UniProtKB-KW"/>
</dbReference>
<dbReference type="Pfam" id="PF10501">
    <property type="entry name" value="Ribosomal_L50"/>
    <property type="match status" value="1"/>
</dbReference>
<evidence type="ECO:0000313" key="8">
    <source>
        <dbReference type="Proteomes" id="UP000799421"/>
    </source>
</evidence>
<reference evidence="7" key="1">
    <citation type="journal article" date="2020" name="Stud. Mycol.">
        <title>101 Dothideomycetes genomes: a test case for predicting lifestyles and emergence of pathogens.</title>
        <authorList>
            <person name="Haridas S."/>
            <person name="Albert R."/>
            <person name="Binder M."/>
            <person name="Bloem J."/>
            <person name="Labutti K."/>
            <person name="Salamov A."/>
            <person name="Andreopoulos B."/>
            <person name="Baker S."/>
            <person name="Barry K."/>
            <person name="Bills G."/>
            <person name="Bluhm B."/>
            <person name="Cannon C."/>
            <person name="Castanera R."/>
            <person name="Culley D."/>
            <person name="Daum C."/>
            <person name="Ezra D."/>
            <person name="Gonzalez J."/>
            <person name="Henrissat B."/>
            <person name="Kuo A."/>
            <person name="Liang C."/>
            <person name="Lipzen A."/>
            <person name="Lutzoni F."/>
            <person name="Magnuson J."/>
            <person name="Mondo S."/>
            <person name="Nolan M."/>
            <person name="Ohm R."/>
            <person name="Pangilinan J."/>
            <person name="Park H.-J."/>
            <person name="Ramirez L."/>
            <person name="Alfaro M."/>
            <person name="Sun H."/>
            <person name="Tritt A."/>
            <person name="Yoshinaga Y."/>
            <person name="Zwiers L.-H."/>
            <person name="Turgeon B."/>
            <person name="Goodwin S."/>
            <person name="Spatafora J."/>
            <person name="Crous P."/>
            <person name="Grigoriev I."/>
        </authorList>
    </citation>
    <scope>NUCLEOTIDE SEQUENCE</scope>
    <source>
        <strain evidence="7">CBS 480.64</strain>
    </source>
</reference>
<keyword evidence="5" id="KW-0687">Ribonucleoprotein</keyword>
<protein>
    <recommendedName>
        <fullName evidence="6">Large ribosomal subunit protein mL50</fullName>
    </recommendedName>
</protein>
<keyword evidence="3" id="KW-0689">Ribosomal protein</keyword>
<dbReference type="InterPro" id="IPR018305">
    <property type="entry name" value="Ribosomal_m50"/>
</dbReference>
<dbReference type="GO" id="GO:1990904">
    <property type="term" value="C:ribonucleoprotein complex"/>
    <property type="evidence" value="ECO:0007669"/>
    <property type="project" value="UniProtKB-KW"/>
</dbReference>
<dbReference type="GO" id="GO:0005739">
    <property type="term" value="C:mitochondrion"/>
    <property type="evidence" value="ECO:0007669"/>
    <property type="project" value="UniProtKB-SubCell"/>
</dbReference>
<evidence type="ECO:0000256" key="4">
    <source>
        <dbReference type="ARBA" id="ARBA00023128"/>
    </source>
</evidence>
<dbReference type="Proteomes" id="UP000799421">
    <property type="component" value="Unassembled WGS sequence"/>
</dbReference>
<evidence type="ECO:0000313" key="7">
    <source>
        <dbReference type="EMBL" id="KAF2863765.1"/>
    </source>
</evidence>
<dbReference type="EMBL" id="MU005959">
    <property type="protein sequence ID" value="KAF2863765.1"/>
    <property type="molecule type" value="Genomic_DNA"/>
</dbReference>
<evidence type="ECO:0000256" key="3">
    <source>
        <dbReference type="ARBA" id="ARBA00022980"/>
    </source>
</evidence>
<comment type="subcellular location">
    <subcellularLocation>
        <location evidence="1">Mitochondrion</location>
    </subcellularLocation>
</comment>
<sequence>MNSTHITRTFALERTIHLHGRLCTRGFSYSAALAAAAKKPWYQRLKDSFLPRWREAEEEKVANQLPQREEEEEESVVTVTDSAWTLRKGSGGRRWRYLNPAEEGEYTPSSNWDGLERIPIGGGRVFEETERDALRYSGFVPKEAKIEDQQWVKLMHHVVVEAFLMQRNGVLEKLCNHRTGKAMTRHGAIVLRDGQLDVAISDDVVSSVVKRASDALPSVHDLREELGEALVKDTIPGGVKWSRIPLGSDELKFAICKRVVQLTGKRVTDNELHRVKTLGDLCNLFKAKPKPRKLAETTEFKELRWDIPNVAVFKRRQTPMDKDKSVGRWKVIKEELEKRDLPITGSRYIGAKLKAR</sequence>
<name>A0A6A7C9T8_9PEZI</name>
<proteinExistence type="inferred from homology"/>
<keyword evidence="4" id="KW-0496">Mitochondrion</keyword>
<evidence type="ECO:0000256" key="1">
    <source>
        <dbReference type="ARBA" id="ARBA00004173"/>
    </source>
</evidence>
<organism evidence="7 8">
    <name type="scientific">Piedraia hortae CBS 480.64</name>
    <dbReference type="NCBI Taxonomy" id="1314780"/>
    <lineage>
        <taxon>Eukaryota</taxon>
        <taxon>Fungi</taxon>
        <taxon>Dikarya</taxon>
        <taxon>Ascomycota</taxon>
        <taxon>Pezizomycotina</taxon>
        <taxon>Dothideomycetes</taxon>
        <taxon>Dothideomycetidae</taxon>
        <taxon>Capnodiales</taxon>
        <taxon>Piedraiaceae</taxon>
        <taxon>Piedraia</taxon>
    </lineage>
</organism>
<evidence type="ECO:0000256" key="6">
    <source>
        <dbReference type="ARBA" id="ARBA00035183"/>
    </source>
</evidence>
<gene>
    <name evidence="7" type="ORF">K470DRAFT_292514</name>
</gene>
<dbReference type="OrthoDB" id="6220758at2759"/>